<organism evidence="1 2">
    <name type="scientific">Sphingobium boeckii</name>
    <dbReference type="NCBI Taxonomy" id="1082345"/>
    <lineage>
        <taxon>Bacteria</taxon>
        <taxon>Pseudomonadati</taxon>
        <taxon>Pseudomonadota</taxon>
        <taxon>Alphaproteobacteria</taxon>
        <taxon>Sphingomonadales</taxon>
        <taxon>Sphingomonadaceae</taxon>
        <taxon>Sphingobium</taxon>
    </lineage>
</organism>
<protein>
    <submittedName>
        <fullName evidence="1">Uncharacterized protein</fullName>
    </submittedName>
</protein>
<sequence length="189" mass="21264">MACKVCGDKNTVRSHIIPKAFAHEVRNGATHAVTASRHFKGTKPSQGGAFSDNLLCLKHERSTSATDKYAIEFVRRVIEAWGDRKDQTTLVVDNAQPHVMRSFALLTIWREIHSQHDTALSLGPYEDSVRHHLFEGDVAPNWAIVAQRTNFHLPGRGAVDFNLHPYRVRFADRAGWMLTLAGVAPFRRL</sequence>
<dbReference type="EMBL" id="JACIJC010000001">
    <property type="protein sequence ID" value="MBB5684470.1"/>
    <property type="molecule type" value="Genomic_DNA"/>
</dbReference>
<keyword evidence="2" id="KW-1185">Reference proteome</keyword>
<reference evidence="1 2" key="1">
    <citation type="submission" date="2020-08" db="EMBL/GenBank/DDBJ databases">
        <title>Genomic Encyclopedia of Type Strains, Phase IV (KMG-IV): sequencing the most valuable type-strain genomes for metagenomic binning, comparative biology and taxonomic classification.</title>
        <authorList>
            <person name="Goeker M."/>
        </authorList>
    </citation>
    <scope>NUCLEOTIDE SEQUENCE [LARGE SCALE GENOMIC DNA]</scope>
    <source>
        <strain evidence="1 2">DSM 25079</strain>
    </source>
</reference>
<comment type="caution">
    <text evidence="1">The sequence shown here is derived from an EMBL/GenBank/DDBJ whole genome shotgun (WGS) entry which is preliminary data.</text>
</comment>
<accession>A0A7W9EDZ5</accession>
<dbReference type="Proteomes" id="UP000549617">
    <property type="component" value="Unassembled WGS sequence"/>
</dbReference>
<dbReference type="RefSeq" id="WP_184014821.1">
    <property type="nucleotide sequence ID" value="NZ_JACIJC010000001.1"/>
</dbReference>
<gene>
    <name evidence="1" type="ORF">FHS49_000461</name>
</gene>
<proteinExistence type="predicted"/>
<evidence type="ECO:0000313" key="1">
    <source>
        <dbReference type="EMBL" id="MBB5684470.1"/>
    </source>
</evidence>
<name>A0A7W9EDZ5_9SPHN</name>
<dbReference type="AlphaFoldDB" id="A0A7W9EDZ5"/>
<evidence type="ECO:0000313" key="2">
    <source>
        <dbReference type="Proteomes" id="UP000549617"/>
    </source>
</evidence>